<name>W3VUK0_MOEAP</name>
<feature type="compositionally biased region" description="Low complexity" evidence="1">
    <location>
        <begin position="77"/>
        <end position="92"/>
    </location>
</feature>
<dbReference type="SMART" id="SM00456">
    <property type="entry name" value="WW"/>
    <property type="match status" value="2"/>
</dbReference>
<dbReference type="PANTHER" id="PTHR45876">
    <property type="entry name" value="FI04035P"/>
    <property type="match status" value="1"/>
</dbReference>
<dbReference type="OrthoDB" id="437889at2759"/>
<dbReference type="GO" id="GO:0005737">
    <property type="term" value="C:cytoplasm"/>
    <property type="evidence" value="ECO:0007669"/>
    <property type="project" value="TreeGrafter"/>
</dbReference>
<dbReference type="CDD" id="cd00201">
    <property type="entry name" value="WW"/>
    <property type="match status" value="1"/>
</dbReference>
<dbReference type="SUPFAM" id="SSF51045">
    <property type="entry name" value="WW domain"/>
    <property type="match status" value="1"/>
</dbReference>
<gene>
    <name evidence="3" type="ORF">PaG_00282</name>
</gene>
<feature type="compositionally biased region" description="Pro residues" evidence="1">
    <location>
        <begin position="323"/>
        <end position="337"/>
    </location>
</feature>
<dbReference type="GO" id="GO:0005096">
    <property type="term" value="F:GTPase activator activity"/>
    <property type="evidence" value="ECO:0007669"/>
    <property type="project" value="TreeGrafter"/>
</dbReference>
<feature type="region of interest" description="Disordered" evidence="1">
    <location>
        <begin position="316"/>
        <end position="350"/>
    </location>
</feature>
<reference evidence="3 4" key="1">
    <citation type="journal article" date="2014" name="Genome Announc.">
        <title>Genome sequence of the basidiomycetous fungus Pseudozyma aphidis DSM70725, an efficient producer of biosurfactant mannosylerythritol lipids.</title>
        <authorList>
            <person name="Lorenz S."/>
            <person name="Guenther M."/>
            <person name="Grumaz C."/>
            <person name="Rupp S."/>
            <person name="Zibek S."/>
            <person name="Sohn K."/>
        </authorList>
    </citation>
    <scope>NUCLEOTIDE SEQUENCE [LARGE SCALE GENOMIC DNA]</scope>
    <source>
        <strain evidence="4">ATCC 32657 / CBS 517.83 / DSM 70725 / JCM 10318 / NBRC 10182 / NRRL Y-7954 / St-0401</strain>
    </source>
</reference>
<sequence>MRGGMETFDTGYGATPSVGSMSFHTVETELSSHQDSLGFEVKRLPNGLRTQSRLSMASVSTCTPVRATCPPSPIHHASSTSTDSTYTATAPARESNKEERSSWGANFWCVVQDPGGGERFFANPDTGECRWTLPQGSMVLPPSDDGQWWQLTDAQSGCSYYFHTRTHATQWTRPDAQLVIPMTAVQLKLNQCTQSSGRVRRVHSLPRKAAVVERARDSIVSRDQTALAQARGSPSLRSDAPQRRKPRTAPTPTRPPRIESNTLAAAPTVAIRRVGKGLAHDAGHAPLRARRSMPVLKPRRAVTHLPPDLAHALTVPTRHPQQHPKPVPAPAPAPLPIEPKTEAKLPRSRSFPLRWFSRCKRPPLPD</sequence>
<dbReference type="AlphaFoldDB" id="W3VUK0"/>
<evidence type="ECO:0000313" key="4">
    <source>
        <dbReference type="Proteomes" id="UP000019462"/>
    </source>
</evidence>
<evidence type="ECO:0000259" key="2">
    <source>
        <dbReference type="PROSITE" id="PS50020"/>
    </source>
</evidence>
<dbReference type="Proteomes" id="UP000019462">
    <property type="component" value="Unassembled WGS sequence"/>
</dbReference>
<protein>
    <recommendedName>
        <fullName evidence="2">WW domain-containing protein</fullName>
    </recommendedName>
</protein>
<dbReference type="EMBL" id="AWNI01000002">
    <property type="protein sequence ID" value="ETS65214.1"/>
    <property type="molecule type" value="Genomic_DNA"/>
</dbReference>
<dbReference type="PROSITE" id="PS50020">
    <property type="entry name" value="WW_DOMAIN_2"/>
    <property type="match status" value="1"/>
</dbReference>
<comment type="caution">
    <text evidence="3">The sequence shown here is derived from an EMBL/GenBank/DDBJ whole genome shotgun (WGS) entry which is preliminary data.</text>
</comment>
<dbReference type="Gene3D" id="2.20.70.10">
    <property type="match status" value="1"/>
</dbReference>
<dbReference type="InterPro" id="IPR036020">
    <property type="entry name" value="WW_dom_sf"/>
</dbReference>
<keyword evidence="4" id="KW-1185">Reference proteome</keyword>
<evidence type="ECO:0000256" key="1">
    <source>
        <dbReference type="SAM" id="MobiDB-lite"/>
    </source>
</evidence>
<evidence type="ECO:0000313" key="3">
    <source>
        <dbReference type="EMBL" id="ETS65214.1"/>
    </source>
</evidence>
<dbReference type="PANTHER" id="PTHR45876:SF8">
    <property type="entry name" value="FI04035P"/>
    <property type="match status" value="1"/>
</dbReference>
<proteinExistence type="predicted"/>
<organism evidence="3 4">
    <name type="scientific">Moesziomyces aphidis</name>
    <name type="common">Pseudozyma aphidis</name>
    <dbReference type="NCBI Taxonomy" id="84754"/>
    <lineage>
        <taxon>Eukaryota</taxon>
        <taxon>Fungi</taxon>
        <taxon>Dikarya</taxon>
        <taxon>Basidiomycota</taxon>
        <taxon>Ustilaginomycotina</taxon>
        <taxon>Ustilaginomycetes</taxon>
        <taxon>Ustilaginales</taxon>
        <taxon>Ustilaginaceae</taxon>
        <taxon>Moesziomyces</taxon>
    </lineage>
</organism>
<feature type="domain" description="WW" evidence="2">
    <location>
        <begin position="149"/>
        <end position="176"/>
    </location>
</feature>
<dbReference type="HOGENOM" id="CLU_756759_0_0_1"/>
<dbReference type="InterPro" id="IPR001202">
    <property type="entry name" value="WW_dom"/>
</dbReference>
<accession>W3VUK0</accession>
<feature type="region of interest" description="Disordered" evidence="1">
    <location>
        <begin position="216"/>
        <end position="268"/>
    </location>
</feature>
<feature type="region of interest" description="Disordered" evidence="1">
    <location>
        <begin position="71"/>
        <end position="99"/>
    </location>
</feature>